<accession>A0A2S8FCL1</accession>
<dbReference type="SUPFAM" id="SSF54523">
    <property type="entry name" value="Pili subunits"/>
    <property type="match status" value="1"/>
</dbReference>
<proteinExistence type="predicted"/>
<evidence type="ECO:0000313" key="4">
    <source>
        <dbReference type="Proteomes" id="UP000238322"/>
    </source>
</evidence>
<protein>
    <recommendedName>
        <fullName evidence="2">DUF1559 domain-containing protein</fullName>
    </recommendedName>
</protein>
<dbReference type="EMBL" id="PUHY01000015">
    <property type="protein sequence ID" value="PQO29889.1"/>
    <property type="molecule type" value="Genomic_DNA"/>
</dbReference>
<dbReference type="Proteomes" id="UP000238322">
    <property type="component" value="Unassembled WGS sequence"/>
</dbReference>
<dbReference type="InterPro" id="IPR027558">
    <property type="entry name" value="Pre_pil_HX9DG_C"/>
</dbReference>
<dbReference type="RefSeq" id="WP_105333081.1">
    <property type="nucleotide sequence ID" value="NZ_PUHY01000015.1"/>
</dbReference>
<dbReference type="InterPro" id="IPR012902">
    <property type="entry name" value="N_methyl_site"/>
</dbReference>
<dbReference type="InterPro" id="IPR011453">
    <property type="entry name" value="DUF1559"/>
</dbReference>
<dbReference type="OrthoDB" id="214964at2"/>
<gene>
    <name evidence="3" type="ORF">C5Y83_27040</name>
</gene>
<evidence type="ECO:0000256" key="1">
    <source>
        <dbReference type="SAM" id="Phobius"/>
    </source>
</evidence>
<sequence length="323" mass="35805">MFVETDRQIARRRAFTLVELLVVIAIIGVLVSLLLPAVQQAREAARRIQCVNNMKQIGLALHNYHDTFKTFPRTPWWYNGGGGNQSPEFFSGFSWRCMLLPFLEQGAMHDQINWSLPLTDTTGTPMSNMQIVRSPMPAYVCPSDPTGELTKAGNQYLWSNWCFPHGGCDQSESVGVTTYKGLVGIGFDQSLSTVPYPASMFDRRRGQALRMRDITDGTSNEIHVIESSPEFYAWSGWASWHCEISSQNSPNFPFRFYGGPNRRTATQHGWTQGLSASSFHPGGVNALMADASVHFIPETINLAVYQGLVAPQDGTPVGGFSSN</sequence>
<evidence type="ECO:0000313" key="3">
    <source>
        <dbReference type="EMBL" id="PQO29889.1"/>
    </source>
</evidence>
<dbReference type="PANTHER" id="PTHR30093">
    <property type="entry name" value="GENERAL SECRETION PATHWAY PROTEIN G"/>
    <property type="match status" value="1"/>
</dbReference>
<dbReference type="AlphaFoldDB" id="A0A2S8FCL1"/>
<dbReference type="NCBIfam" id="TIGR02532">
    <property type="entry name" value="IV_pilin_GFxxxE"/>
    <property type="match status" value="1"/>
</dbReference>
<dbReference type="InterPro" id="IPR045584">
    <property type="entry name" value="Pilin-like"/>
</dbReference>
<keyword evidence="1" id="KW-0472">Membrane</keyword>
<dbReference type="Gene3D" id="3.30.700.10">
    <property type="entry name" value="Glycoprotein, Type 4 Pilin"/>
    <property type="match status" value="1"/>
</dbReference>
<name>A0A2S8FCL1_9BACT</name>
<dbReference type="Pfam" id="PF07963">
    <property type="entry name" value="N_methyl"/>
    <property type="match status" value="1"/>
</dbReference>
<comment type="caution">
    <text evidence="3">The sequence shown here is derived from an EMBL/GenBank/DDBJ whole genome shotgun (WGS) entry which is preliminary data.</text>
</comment>
<feature type="transmembrane region" description="Helical" evidence="1">
    <location>
        <begin position="17"/>
        <end position="38"/>
    </location>
</feature>
<keyword evidence="1" id="KW-0812">Transmembrane</keyword>
<organism evidence="3 4">
    <name type="scientific">Blastopirellula marina</name>
    <dbReference type="NCBI Taxonomy" id="124"/>
    <lineage>
        <taxon>Bacteria</taxon>
        <taxon>Pseudomonadati</taxon>
        <taxon>Planctomycetota</taxon>
        <taxon>Planctomycetia</taxon>
        <taxon>Pirellulales</taxon>
        <taxon>Pirellulaceae</taxon>
        <taxon>Blastopirellula</taxon>
    </lineage>
</organism>
<dbReference type="Pfam" id="PF07596">
    <property type="entry name" value="SBP_bac_10"/>
    <property type="match status" value="1"/>
</dbReference>
<evidence type="ECO:0000259" key="2">
    <source>
        <dbReference type="Pfam" id="PF07596"/>
    </source>
</evidence>
<keyword evidence="1" id="KW-1133">Transmembrane helix</keyword>
<dbReference type="PANTHER" id="PTHR30093:SF2">
    <property type="entry name" value="TYPE II SECRETION SYSTEM PROTEIN H"/>
    <property type="match status" value="1"/>
</dbReference>
<feature type="domain" description="DUF1559" evidence="2">
    <location>
        <begin position="39"/>
        <end position="301"/>
    </location>
</feature>
<dbReference type="NCBIfam" id="TIGR04294">
    <property type="entry name" value="pre_pil_HX9DG"/>
    <property type="match status" value="1"/>
</dbReference>
<reference evidence="3 4" key="1">
    <citation type="submission" date="2018-02" db="EMBL/GenBank/DDBJ databases">
        <title>Comparative genomes isolates from brazilian mangrove.</title>
        <authorList>
            <person name="Araujo J.E."/>
            <person name="Taketani R.G."/>
            <person name="Silva M.C.P."/>
            <person name="Loureco M.V."/>
            <person name="Andreote F.D."/>
        </authorList>
    </citation>
    <scope>NUCLEOTIDE SEQUENCE [LARGE SCALE GENOMIC DNA]</scope>
    <source>
        <strain evidence="3 4">Hex-1 MGV</strain>
    </source>
</reference>